<dbReference type="AlphaFoldDB" id="A0A812PMD4"/>
<feature type="compositionally biased region" description="Polar residues" evidence="4">
    <location>
        <begin position="180"/>
        <end position="193"/>
    </location>
</feature>
<gene>
    <name evidence="5" type="primary">Ess2</name>
    <name evidence="5" type="ORF">SNAT2548_LOCUS19162</name>
</gene>
<reference evidence="5" key="1">
    <citation type="submission" date="2021-02" db="EMBL/GenBank/DDBJ databases">
        <authorList>
            <person name="Dougan E. K."/>
            <person name="Rhodes N."/>
            <person name="Thang M."/>
            <person name="Chan C."/>
        </authorList>
    </citation>
    <scope>NUCLEOTIDE SEQUENCE</scope>
</reference>
<evidence type="ECO:0000256" key="3">
    <source>
        <dbReference type="ARBA" id="ARBA00023242"/>
    </source>
</evidence>
<dbReference type="InterPro" id="IPR019148">
    <property type="entry name" value="Nuclear_protein_DGCR14_ESS-2"/>
</dbReference>
<dbReference type="OrthoDB" id="414688at2759"/>
<proteinExistence type="inferred from homology"/>
<feature type="compositionally biased region" description="Basic and acidic residues" evidence="4">
    <location>
        <begin position="154"/>
        <end position="174"/>
    </location>
</feature>
<dbReference type="GO" id="GO:0071013">
    <property type="term" value="C:catalytic step 2 spliceosome"/>
    <property type="evidence" value="ECO:0007669"/>
    <property type="project" value="TreeGrafter"/>
</dbReference>
<dbReference type="Proteomes" id="UP000604046">
    <property type="component" value="Unassembled WGS sequence"/>
</dbReference>
<dbReference type="PANTHER" id="PTHR12940:SF0">
    <property type="entry name" value="SPLICING FACTOR ESS-2 HOMOLOG"/>
    <property type="match status" value="1"/>
</dbReference>
<comment type="subcellular location">
    <subcellularLocation>
        <location evidence="1">Nucleus</location>
    </subcellularLocation>
</comment>
<sequence length="260" mass="28341">MQECQEVKAQLEIKEGTLRCSVFVCFTSQEQSDLDETLMAAIAARHARENGLQLADVLAKMLKDGTFSIAALHNYGHLRAVGGRLETPINQRNSQAAGFNFVSTPAMVPGENGFSPIMTFGKIAATPRLIDEEVGPSFRVAEETPRDRAAEKLARGAMQRQRESKQNSKKERLKALGLTPNASPSSMRTTPASVASKVTPMTPIGQLLQRAQRMAQRGGRLRIGTSRPATEEREAKRPRSNSVQKATRSAIPSALMADLL</sequence>
<feature type="region of interest" description="Disordered" evidence="4">
    <location>
        <begin position="154"/>
        <end position="195"/>
    </location>
</feature>
<evidence type="ECO:0000313" key="5">
    <source>
        <dbReference type="EMBL" id="CAE7358388.1"/>
    </source>
</evidence>
<feature type="region of interest" description="Disordered" evidence="4">
    <location>
        <begin position="211"/>
        <end position="260"/>
    </location>
</feature>
<dbReference type="EMBL" id="CAJNDS010002168">
    <property type="protein sequence ID" value="CAE7358388.1"/>
    <property type="molecule type" value="Genomic_DNA"/>
</dbReference>
<evidence type="ECO:0000256" key="2">
    <source>
        <dbReference type="ARBA" id="ARBA00009072"/>
    </source>
</evidence>
<protein>
    <submittedName>
        <fullName evidence="5">Ess2 protein</fullName>
    </submittedName>
</protein>
<evidence type="ECO:0000256" key="1">
    <source>
        <dbReference type="ARBA" id="ARBA00004123"/>
    </source>
</evidence>
<dbReference type="PANTHER" id="PTHR12940">
    <property type="entry name" value="ES-2 PROTEIN - RELATED"/>
    <property type="match status" value="1"/>
</dbReference>
<comment type="similarity">
    <text evidence="2">Belongs to the ESS2 family.</text>
</comment>
<accession>A0A812PMD4</accession>
<evidence type="ECO:0000313" key="6">
    <source>
        <dbReference type="Proteomes" id="UP000604046"/>
    </source>
</evidence>
<evidence type="ECO:0000256" key="4">
    <source>
        <dbReference type="SAM" id="MobiDB-lite"/>
    </source>
</evidence>
<comment type="caution">
    <text evidence="5">The sequence shown here is derived from an EMBL/GenBank/DDBJ whole genome shotgun (WGS) entry which is preliminary data.</text>
</comment>
<dbReference type="Pfam" id="PF09751">
    <property type="entry name" value="Es2"/>
    <property type="match status" value="1"/>
</dbReference>
<name>A0A812PMD4_9DINO</name>
<organism evidence="5 6">
    <name type="scientific">Symbiodinium natans</name>
    <dbReference type="NCBI Taxonomy" id="878477"/>
    <lineage>
        <taxon>Eukaryota</taxon>
        <taxon>Sar</taxon>
        <taxon>Alveolata</taxon>
        <taxon>Dinophyceae</taxon>
        <taxon>Suessiales</taxon>
        <taxon>Symbiodiniaceae</taxon>
        <taxon>Symbiodinium</taxon>
    </lineage>
</organism>
<keyword evidence="3" id="KW-0539">Nucleus</keyword>
<keyword evidence="6" id="KW-1185">Reference proteome</keyword>